<dbReference type="CDD" id="cd01658">
    <property type="entry name" value="Ribosomal_L30"/>
    <property type="match status" value="1"/>
</dbReference>
<dbReference type="AlphaFoldDB" id="A0A550J7G4"/>
<dbReference type="InterPro" id="IPR036919">
    <property type="entry name" value="Ribo_uL30_ferredoxin-like_sf"/>
</dbReference>
<sequence length="61" mass="6987">MADQIKVTLKKSGIARDEYFTRVLKGLGLTKLHKTVCLKDTPEIRGMIRKVSHMVEVEDCR</sequence>
<dbReference type="InterPro" id="IPR016082">
    <property type="entry name" value="Ribosomal_uL30_ferredoxin-like"/>
</dbReference>
<gene>
    <name evidence="7" type="primary">rpmD</name>
    <name evidence="7" type="ORF">FL622_14345</name>
</gene>
<dbReference type="Gene3D" id="3.30.1390.20">
    <property type="entry name" value="Ribosomal protein L30, ferredoxin-like fold domain"/>
    <property type="match status" value="1"/>
</dbReference>
<dbReference type="InterPro" id="IPR005996">
    <property type="entry name" value="Ribosomal_uL30_bac-type"/>
</dbReference>
<keyword evidence="3 7" id="KW-0689">Ribosomal protein</keyword>
<dbReference type="RefSeq" id="WP_092054103.1">
    <property type="nucleotide sequence ID" value="NZ_FOJJ01000004.1"/>
</dbReference>
<evidence type="ECO:0000256" key="5">
    <source>
        <dbReference type="ARBA" id="ARBA00035492"/>
    </source>
</evidence>
<evidence type="ECO:0000256" key="4">
    <source>
        <dbReference type="ARBA" id="ARBA00023274"/>
    </source>
</evidence>
<dbReference type="EMBL" id="VJVV01000012">
    <property type="protein sequence ID" value="TRO79156.1"/>
    <property type="molecule type" value="Genomic_DNA"/>
</dbReference>
<feature type="domain" description="Large ribosomal subunit protein uL30-like ferredoxin-like fold" evidence="6">
    <location>
        <begin position="5"/>
        <end position="55"/>
    </location>
</feature>
<keyword evidence="8" id="KW-1185">Reference proteome</keyword>
<dbReference type="NCBIfam" id="TIGR01308">
    <property type="entry name" value="rpmD_bact"/>
    <property type="match status" value="1"/>
</dbReference>
<comment type="caution">
    <text evidence="7">The sequence shown here is derived from an EMBL/GenBank/DDBJ whole genome shotgun (WGS) entry which is preliminary data.</text>
</comment>
<dbReference type="SUPFAM" id="SSF55129">
    <property type="entry name" value="Ribosomal protein L30p/L7e"/>
    <property type="match status" value="1"/>
</dbReference>
<evidence type="ECO:0000256" key="2">
    <source>
        <dbReference type="ARBA" id="ARBA00011838"/>
    </source>
</evidence>
<organism evidence="7 8">
    <name type="scientific">Trichloromonas acetexigens</name>
    <dbReference type="NCBI Taxonomy" id="38815"/>
    <lineage>
        <taxon>Bacteria</taxon>
        <taxon>Pseudomonadati</taxon>
        <taxon>Thermodesulfobacteriota</taxon>
        <taxon>Desulfuromonadia</taxon>
        <taxon>Desulfuromonadales</taxon>
        <taxon>Trichloromonadaceae</taxon>
        <taxon>Trichloromonas</taxon>
    </lineage>
</organism>
<dbReference type="PANTHER" id="PTHR15892">
    <property type="entry name" value="MITOCHONDRIAL RIBOSOMAL PROTEIN L30"/>
    <property type="match status" value="1"/>
</dbReference>
<name>A0A550J7G4_9BACT</name>
<evidence type="ECO:0000313" key="7">
    <source>
        <dbReference type="EMBL" id="TRO79156.1"/>
    </source>
</evidence>
<accession>A0A550J7G4</accession>
<proteinExistence type="inferred from homology"/>
<protein>
    <recommendedName>
        <fullName evidence="5">50S ribosomal protein L30</fullName>
    </recommendedName>
</protein>
<keyword evidence="4" id="KW-0687">Ribonucleoprotein</keyword>
<evidence type="ECO:0000256" key="1">
    <source>
        <dbReference type="ARBA" id="ARBA00007594"/>
    </source>
</evidence>
<dbReference type="PANTHER" id="PTHR15892:SF2">
    <property type="entry name" value="LARGE RIBOSOMAL SUBUNIT PROTEIN UL30M"/>
    <property type="match status" value="1"/>
</dbReference>
<dbReference type="GO" id="GO:0006412">
    <property type="term" value="P:translation"/>
    <property type="evidence" value="ECO:0007669"/>
    <property type="project" value="InterPro"/>
</dbReference>
<reference evidence="7 8" key="1">
    <citation type="submission" date="2019-07" db="EMBL/GenBank/DDBJ databases">
        <title>Insights of Desulfuromonas acetexigens electromicrobiology.</title>
        <authorList>
            <person name="Katuri K."/>
            <person name="Sapireddy V."/>
            <person name="Shaw D.R."/>
            <person name="Saikaly P."/>
        </authorList>
    </citation>
    <scope>NUCLEOTIDE SEQUENCE [LARGE SCALE GENOMIC DNA]</scope>
    <source>
        <strain evidence="7 8">2873</strain>
    </source>
</reference>
<dbReference type="PIRSF" id="PIRSF002211">
    <property type="entry name" value="Ribosomal_L30_bac-type"/>
    <property type="match status" value="1"/>
</dbReference>
<comment type="subunit">
    <text evidence="2">Part of the 50S ribosomal subunit.</text>
</comment>
<comment type="similarity">
    <text evidence="1">Belongs to the universal ribosomal protein uL30 family.</text>
</comment>
<dbReference type="Pfam" id="PF00327">
    <property type="entry name" value="Ribosomal_L30"/>
    <property type="match status" value="1"/>
</dbReference>
<evidence type="ECO:0000259" key="6">
    <source>
        <dbReference type="Pfam" id="PF00327"/>
    </source>
</evidence>
<evidence type="ECO:0000256" key="3">
    <source>
        <dbReference type="ARBA" id="ARBA00022980"/>
    </source>
</evidence>
<dbReference type="GO" id="GO:0022625">
    <property type="term" value="C:cytosolic large ribosomal subunit"/>
    <property type="evidence" value="ECO:0007669"/>
    <property type="project" value="TreeGrafter"/>
</dbReference>
<dbReference type="Proteomes" id="UP000317155">
    <property type="component" value="Unassembled WGS sequence"/>
</dbReference>
<dbReference type="GO" id="GO:0003735">
    <property type="term" value="F:structural constituent of ribosome"/>
    <property type="evidence" value="ECO:0007669"/>
    <property type="project" value="InterPro"/>
</dbReference>
<evidence type="ECO:0000313" key="8">
    <source>
        <dbReference type="Proteomes" id="UP000317155"/>
    </source>
</evidence>
<dbReference type="HAMAP" id="MF_01371_B">
    <property type="entry name" value="Ribosomal_uL30_B"/>
    <property type="match status" value="1"/>
</dbReference>